<dbReference type="EMBL" id="JBHSOC010000011">
    <property type="protein sequence ID" value="MFC5641382.1"/>
    <property type="molecule type" value="Genomic_DNA"/>
</dbReference>
<comment type="caution">
    <text evidence="1">The sequence shown here is derived from an EMBL/GenBank/DDBJ whole genome shotgun (WGS) entry which is preliminary data.</text>
</comment>
<reference evidence="2" key="1">
    <citation type="journal article" date="2019" name="Int. J. Syst. Evol. Microbiol.">
        <title>The Global Catalogue of Microorganisms (GCM) 10K type strain sequencing project: providing services to taxonomists for standard genome sequencing and annotation.</title>
        <authorList>
            <consortium name="The Broad Institute Genomics Platform"/>
            <consortium name="The Broad Institute Genome Sequencing Center for Infectious Disease"/>
            <person name="Wu L."/>
            <person name="Ma J."/>
        </authorList>
    </citation>
    <scope>NUCLEOTIDE SEQUENCE [LARGE SCALE GENOMIC DNA]</scope>
    <source>
        <strain evidence="2">CGMCC 4.1622</strain>
    </source>
</reference>
<evidence type="ECO:0000313" key="2">
    <source>
        <dbReference type="Proteomes" id="UP001596066"/>
    </source>
</evidence>
<organism evidence="1 2">
    <name type="scientific">Kitasatospora cinereorecta</name>
    <dbReference type="NCBI Taxonomy" id="285560"/>
    <lineage>
        <taxon>Bacteria</taxon>
        <taxon>Bacillati</taxon>
        <taxon>Actinomycetota</taxon>
        <taxon>Actinomycetes</taxon>
        <taxon>Kitasatosporales</taxon>
        <taxon>Streptomycetaceae</taxon>
        <taxon>Kitasatospora</taxon>
    </lineage>
</organism>
<dbReference type="Proteomes" id="UP001596066">
    <property type="component" value="Unassembled WGS sequence"/>
</dbReference>
<gene>
    <name evidence="1" type="ORF">ACFPZF_08400</name>
</gene>
<accession>A0ABW0V6S8</accession>
<keyword evidence="2" id="KW-1185">Reference proteome</keyword>
<proteinExistence type="predicted"/>
<evidence type="ECO:0000313" key="1">
    <source>
        <dbReference type="EMBL" id="MFC5641382.1"/>
    </source>
</evidence>
<dbReference type="RefSeq" id="WP_346143461.1">
    <property type="nucleotide sequence ID" value="NZ_BAAAUA010000013.1"/>
</dbReference>
<protein>
    <submittedName>
        <fullName evidence="1">Uncharacterized protein</fullName>
    </submittedName>
</protein>
<sequence>MNLADRLAALFEQFHPAPPTPYVLRRDVDVSGVSGTGTVAEGCYFSTAAGSAAVTRWRGEWGLTVAWDRAKGVEAIHGHGGATRVVEVPVPAMVVALTSIASLGAQRGEDPWSDGWNEALRTVCGLVEVALGAHLPVAPDGAGPVEPH</sequence>
<name>A0ABW0V6S8_9ACTN</name>